<dbReference type="PANTHER" id="PTHR10057">
    <property type="entry name" value="PERIPHERAL-TYPE BENZODIAZEPINE RECEPTOR"/>
    <property type="match status" value="1"/>
</dbReference>
<dbReference type="RefSeq" id="WP_091175123.1">
    <property type="nucleotide sequence ID" value="NZ_FNCG01000021.1"/>
</dbReference>
<organism evidence="7 8">
    <name type="scientific">Mucilaginibacter gossypii</name>
    <dbReference type="NCBI Taxonomy" id="551996"/>
    <lineage>
        <taxon>Bacteria</taxon>
        <taxon>Pseudomonadati</taxon>
        <taxon>Bacteroidota</taxon>
        <taxon>Sphingobacteriia</taxon>
        <taxon>Sphingobacteriales</taxon>
        <taxon>Sphingobacteriaceae</taxon>
        <taxon>Mucilaginibacter</taxon>
    </lineage>
</organism>
<comment type="subcellular location">
    <subcellularLocation>
        <location evidence="1">Membrane</location>
        <topology evidence="1">Multi-pass membrane protein</topology>
    </subcellularLocation>
</comment>
<dbReference type="STRING" id="551996.SAMN05192573_12181"/>
<evidence type="ECO:0000313" key="7">
    <source>
        <dbReference type="EMBL" id="SDI47073.1"/>
    </source>
</evidence>
<dbReference type="Pfam" id="PF03073">
    <property type="entry name" value="TspO_MBR"/>
    <property type="match status" value="1"/>
</dbReference>
<keyword evidence="4 6" id="KW-1133">Transmembrane helix</keyword>
<feature type="transmembrane region" description="Helical" evidence="6">
    <location>
        <begin position="12"/>
        <end position="33"/>
    </location>
</feature>
<dbReference type="Proteomes" id="UP000199705">
    <property type="component" value="Unassembled WGS sequence"/>
</dbReference>
<evidence type="ECO:0000256" key="2">
    <source>
        <dbReference type="ARBA" id="ARBA00007524"/>
    </source>
</evidence>
<evidence type="ECO:0000256" key="3">
    <source>
        <dbReference type="ARBA" id="ARBA00022692"/>
    </source>
</evidence>
<dbReference type="CDD" id="cd15904">
    <property type="entry name" value="TSPO_MBR"/>
    <property type="match status" value="1"/>
</dbReference>
<dbReference type="PANTHER" id="PTHR10057:SF0">
    <property type="entry name" value="TRANSLOCATOR PROTEIN"/>
    <property type="match status" value="1"/>
</dbReference>
<protein>
    <submittedName>
        <fullName evidence="7">TspO and MBR related proteins</fullName>
    </submittedName>
</protein>
<name>A0A1G8KUL5_9SPHI</name>
<dbReference type="InterPro" id="IPR004307">
    <property type="entry name" value="TspO_MBR"/>
</dbReference>
<evidence type="ECO:0000256" key="5">
    <source>
        <dbReference type="ARBA" id="ARBA00023136"/>
    </source>
</evidence>
<gene>
    <name evidence="7" type="ORF">SAMN05192573_12181</name>
</gene>
<dbReference type="PIRSF" id="PIRSF005859">
    <property type="entry name" value="PBR"/>
    <property type="match status" value="1"/>
</dbReference>
<evidence type="ECO:0000313" key="8">
    <source>
        <dbReference type="Proteomes" id="UP000199705"/>
    </source>
</evidence>
<keyword evidence="5 6" id="KW-0472">Membrane</keyword>
<dbReference type="FunFam" id="1.20.1260.100:FF:000001">
    <property type="entry name" value="translocator protein 2"/>
    <property type="match status" value="1"/>
</dbReference>
<comment type="similarity">
    <text evidence="2">Belongs to the TspO/BZRP family.</text>
</comment>
<dbReference type="Gene3D" id="1.20.1260.100">
    <property type="entry name" value="TspO/MBR protein"/>
    <property type="match status" value="1"/>
</dbReference>
<keyword evidence="8" id="KW-1185">Reference proteome</keyword>
<dbReference type="GO" id="GO:0016020">
    <property type="term" value="C:membrane"/>
    <property type="evidence" value="ECO:0007669"/>
    <property type="project" value="UniProtKB-SubCell"/>
</dbReference>
<dbReference type="EMBL" id="FNCG01000021">
    <property type="protein sequence ID" value="SDI47073.1"/>
    <property type="molecule type" value="Genomic_DNA"/>
</dbReference>
<evidence type="ECO:0000256" key="4">
    <source>
        <dbReference type="ARBA" id="ARBA00022989"/>
    </source>
</evidence>
<proteinExistence type="inferred from homology"/>
<feature type="transmembrane region" description="Helical" evidence="6">
    <location>
        <begin position="143"/>
        <end position="163"/>
    </location>
</feature>
<feature type="transmembrane region" description="Helical" evidence="6">
    <location>
        <begin position="53"/>
        <end position="75"/>
    </location>
</feature>
<dbReference type="AlphaFoldDB" id="A0A1G8KUL5"/>
<dbReference type="InterPro" id="IPR038330">
    <property type="entry name" value="TspO/MBR-related_sf"/>
</dbReference>
<feature type="transmembrane region" description="Helical" evidence="6">
    <location>
        <begin position="82"/>
        <end position="105"/>
    </location>
</feature>
<keyword evidence="3 6" id="KW-0812">Transmembrane</keyword>
<accession>A0A1G8KUL5</accession>
<reference evidence="8" key="1">
    <citation type="submission" date="2016-10" db="EMBL/GenBank/DDBJ databases">
        <authorList>
            <person name="Varghese N."/>
            <person name="Submissions S."/>
        </authorList>
    </citation>
    <scope>NUCLEOTIDE SEQUENCE [LARGE SCALE GENOMIC DNA]</scope>
    <source>
        <strain evidence="8">Gh-67</strain>
    </source>
</reference>
<sequence length="165" mass="19164">MSVAVSTKRFQFFPYLISLLIVLFIGFVASLVTRPEIAGWYSTLKKPSFNPPPWLFAPVWTAIYIMIATAAYLVWKHRSRKPVYIIARSIYFIQLILNFSWSIVFFGMHQIAAAAVVIILLWLSIVANINWFNKFSRTASWLLVPYLLWVSFASILNMSIYFLNR</sequence>
<feature type="transmembrane region" description="Helical" evidence="6">
    <location>
        <begin position="111"/>
        <end position="131"/>
    </location>
</feature>
<evidence type="ECO:0000256" key="6">
    <source>
        <dbReference type="SAM" id="Phobius"/>
    </source>
</evidence>
<dbReference type="GO" id="GO:0033013">
    <property type="term" value="P:tetrapyrrole metabolic process"/>
    <property type="evidence" value="ECO:0007669"/>
    <property type="project" value="UniProtKB-ARBA"/>
</dbReference>
<evidence type="ECO:0000256" key="1">
    <source>
        <dbReference type="ARBA" id="ARBA00004141"/>
    </source>
</evidence>